<dbReference type="InterPro" id="IPR036291">
    <property type="entry name" value="NAD(P)-bd_dom_sf"/>
</dbReference>
<name>A0A2P8CHR3_9BACT</name>
<dbReference type="SUPFAM" id="SSF51735">
    <property type="entry name" value="NAD(P)-binding Rossmann-fold domains"/>
    <property type="match status" value="1"/>
</dbReference>
<dbReference type="PANTHER" id="PTHR48079">
    <property type="entry name" value="PROTEIN YEEZ"/>
    <property type="match status" value="1"/>
</dbReference>
<evidence type="ECO:0000259" key="1">
    <source>
        <dbReference type="Pfam" id="PF01370"/>
    </source>
</evidence>
<dbReference type="Proteomes" id="UP000396862">
    <property type="component" value="Unassembled WGS sequence"/>
</dbReference>
<evidence type="ECO:0000313" key="4">
    <source>
        <dbReference type="Proteomes" id="UP000240621"/>
    </source>
</evidence>
<reference evidence="2 5" key="2">
    <citation type="submission" date="2019-10" db="EMBL/GenBank/DDBJ databases">
        <title>Prolixibacter strains distinguished by the presence of nitrate reductase genes were adept at nitrate-dependent anaerobic corrosion of metallic iron and carbon steel.</title>
        <authorList>
            <person name="Iino T."/>
            <person name="Shono N."/>
            <person name="Ito K."/>
            <person name="Nakamura R."/>
            <person name="Sueoka K."/>
            <person name="Harayama S."/>
            <person name="Ohkuma M."/>
        </authorList>
    </citation>
    <scope>NUCLEOTIDE SEQUENCE [LARGE SCALE GENOMIC DNA]</scope>
    <source>
        <strain evidence="2 5">MIC1-1</strain>
    </source>
</reference>
<dbReference type="RefSeq" id="WP_106541072.1">
    <property type="nucleotide sequence ID" value="NZ_BLAU01000001.1"/>
</dbReference>
<reference evidence="3 4" key="1">
    <citation type="submission" date="2018-03" db="EMBL/GenBank/DDBJ databases">
        <title>Genomic Encyclopedia of Archaeal and Bacterial Type Strains, Phase II (KMG-II): from individual species to whole genera.</title>
        <authorList>
            <person name="Goeker M."/>
        </authorList>
    </citation>
    <scope>NUCLEOTIDE SEQUENCE [LARGE SCALE GENOMIC DNA]</scope>
    <source>
        <strain evidence="3 4">DSM 27267</strain>
    </source>
</reference>
<gene>
    <name evidence="3" type="ORF">CLV93_102263</name>
    <name evidence="2" type="ORF">JCM18694_08950</name>
</gene>
<proteinExistence type="predicted"/>
<comment type="caution">
    <text evidence="3">The sequence shown here is derived from an EMBL/GenBank/DDBJ whole genome shotgun (WGS) entry which is preliminary data.</text>
</comment>
<organism evidence="3 4">
    <name type="scientific">Prolixibacter denitrificans</name>
    <dbReference type="NCBI Taxonomy" id="1541063"/>
    <lineage>
        <taxon>Bacteria</taxon>
        <taxon>Pseudomonadati</taxon>
        <taxon>Bacteroidota</taxon>
        <taxon>Bacteroidia</taxon>
        <taxon>Marinilabiliales</taxon>
        <taxon>Prolixibacteraceae</taxon>
        <taxon>Prolixibacter</taxon>
    </lineage>
</organism>
<dbReference type="PANTHER" id="PTHR48079:SF6">
    <property type="entry name" value="NAD(P)-BINDING DOMAIN-CONTAINING PROTEIN-RELATED"/>
    <property type="match status" value="1"/>
</dbReference>
<dbReference type="InterPro" id="IPR001509">
    <property type="entry name" value="Epimerase_deHydtase"/>
</dbReference>
<dbReference type="EMBL" id="BLAU01000001">
    <property type="protein sequence ID" value="GET20649.1"/>
    <property type="molecule type" value="Genomic_DNA"/>
</dbReference>
<dbReference type="OrthoDB" id="596910at2"/>
<sequence length="342" mass="38486">MIYVTGGTGMLGAHLLHRLTKEGYQVRALKRETSKLNQIQKIFSYYSSEEEARQLLAKIEWVDGDLLDRDSIKEHLVGVDFIIHAAAIVSFNRKDRNAMIHSNVEGTGNLIDLAKEAGINRFCHVSSTSALGNPPEGVPASEEHVWNNSRKRTAYGMSKFLSEMEVWRGMHEGMEVLIVNPGVIIGPGNWDNGSPQLFKTIWNGFLFYTKGGTGFVDVLDVVEAVVSTIDPAQWELAKNERYVLVARNVRFREFFNLVADNLGRKRPVIPAGKWLLAIGWRVALFVSWFSSSRPAITRDSVNSSNEMSHYDGSRITRVVPFQYTAVEESVARVSKIFLKEHN</sequence>
<accession>A0A2P8CHR3</accession>
<dbReference type="Pfam" id="PF01370">
    <property type="entry name" value="Epimerase"/>
    <property type="match status" value="1"/>
</dbReference>
<evidence type="ECO:0000313" key="2">
    <source>
        <dbReference type="EMBL" id="GET20649.1"/>
    </source>
</evidence>
<dbReference type="GO" id="GO:0005737">
    <property type="term" value="C:cytoplasm"/>
    <property type="evidence" value="ECO:0007669"/>
    <property type="project" value="TreeGrafter"/>
</dbReference>
<keyword evidence="5" id="KW-1185">Reference proteome</keyword>
<dbReference type="EMBL" id="PYGC01000002">
    <property type="protein sequence ID" value="PSK84476.1"/>
    <property type="molecule type" value="Genomic_DNA"/>
</dbReference>
<feature type="domain" description="NAD-dependent epimerase/dehydratase" evidence="1">
    <location>
        <begin position="2"/>
        <end position="226"/>
    </location>
</feature>
<protein>
    <submittedName>
        <fullName evidence="2">NAD-dependent epimerase</fullName>
    </submittedName>
    <submittedName>
        <fullName evidence="3">Nucleoside-diphosphate-sugar epimerase</fullName>
    </submittedName>
</protein>
<dbReference type="AlphaFoldDB" id="A0A2P8CHR3"/>
<evidence type="ECO:0000313" key="5">
    <source>
        <dbReference type="Proteomes" id="UP000396862"/>
    </source>
</evidence>
<dbReference type="Proteomes" id="UP000240621">
    <property type="component" value="Unassembled WGS sequence"/>
</dbReference>
<dbReference type="Gene3D" id="3.40.50.720">
    <property type="entry name" value="NAD(P)-binding Rossmann-like Domain"/>
    <property type="match status" value="1"/>
</dbReference>
<dbReference type="GO" id="GO:0004029">
    <property type="term" value="F:aldehyde dehydrogenase (NAD+) activity"/>
    <property type="evidence" value="ECO:0007669"/>
    <property type="project" value="TreeGrafter"/>
</dbReference>
<evidence type="ECO:0000313" key="3">
    <source>
        <dbReference type="EMBL" id="PSK84476.1"/>
    </source>
</evidence>
<dbReference type="InterPro" id="IPR051783">
    <property type="entry name" value="NAD(P)-dependent_oxidoreduct"/>
</dbReference>